<accession>A0AA42DKD1</accession>
<dbReference type="AlphaFoldDB" id="A0AA42DKD1"/>
<proteinExistence type="predicted"/>
<feature type="transmembrane region" description="Helical" evidence="2">
    <location>
        <begin position="129"/>
        <end position="148"/>
    </location>
</feature>
<dbReference type="Proteomes" id="UP001169242">
    <property type="component" value="Unassembled WGS sequence"/>
</dbReference>
<dbReference type="RefSeq" id="WP_271011105.1">
    <property type="nucleotide sequence ID" value="NZ_JAQIFT010000014.1"/>
</dbReference>
<reference evidence="3" key="1">
    <citation type="journal article" date="2023" name="Int. J. Syst. Evol. Microbiol.">
        <title>&lt;i&gt;Holtiella tumoricola&lt;/i&gt; gen. nov. sp. nov., isolated from a human clinical sample.</title>
        <authorList>
            <person name="Allen-Vercoe E."/>
            <person name="Daigneault M.C."/>
            <person name="Vancuren S.J."/>
            <person name="Cochrane K."/>
            <person name="O'Neal L.L."/>
            <person name="Sankaranarayanan K."/>
            <person name="Lawson P.A."/>
        </authorList>
    </citation>
    <scope>NUCLEOTIDE SEQUENCE</scope>
    <source>
        <strain evidence="3">CC70A</strain>
    </source>
</reference>
<feature type="transmembrane region" description="Helical" evidence="2">
    <location>
        <begin position="6"/>
        <end position="23"/>
    </location>
</feature>
<keyword evidence="2" id="KW-0472">Membrane</keyword>
<sequence>MIGVLFGINALLALIVTFTTRMLQNHFEKINKSIQVYLNPKAYKTESEIDFIRNLIDKYQRVFEAQNGENIEVETMVQNAFYEKRIGRFSYITIQNIALKSKLVMWGALSIQVFIEILSKSPGSSIKNFIFIIASTILCLIISLMGVIKNIVEEREQLFIKIQDFMINTYPSEMKWKDKQKDVKALLARIEELEAELEQYHMGNEKLPQATQINEEDIKILLSKIDL</sequence>
<protein>
    <submittedName>
        <fullName evidence="3">Uncharacterized protein</fullName>
    </submittedName>
</protein>
<dbReference type="EMBL" id="JAQIFT010000014">
    <property type="protein sequence ID" value="MDA3730479.1"/>
    <property type="molecule type" value="Genomic_DNA"/>
</dbReference>
<keyword evidence="1" id="KW-0175">Coiled coil</keyword>
<evidence type="ECO:0000256" key="1">
    <source>
        <dbReference type="SAM" id="Coils"/>
    </source>
</evidence>
<name>A0AA42DKD1_9FIRM</name>
<keyword evidence="2" id="KW-0812">Transmembrane</keyword>
<evidence type="ECO:0000256" key="2">
    <source>
        <dbReference type="SAM" id="Phobius"/>
    </source>
</evidence>
<evidence type="ECO:0000313" key="3">
    <source>
        <dbReference type="EMBL" id="MDA3730479.1"/>
    </source>
</evidence>
<keyword evidence="4" id="KW-1185">Reference proteome</keyword>
<evidence type="ECO:0000313" key="4">
    <source>
        <dbReference type="Proteomes" id="UP001169242"/>
    </source>
</evidence>
<comment type="caution">
    <text evidence="3">The sequence shown here is derived from an EMBL/GenBank/DDBJ whole genome shotgun (WGS) entry which is preliminary data.</text>
</comment>
<feature type="coiled-coil region" evidence="1">
    <location>
        <begin position="176"/>
        <end position="203"/>
    </location>
</feature>
<keyword evidence="2" id="KW-1133">Transmembrane helix</keyword>
<gene>
    <name evidence="3" type="ORF">PBV87_03025</name>
</gene>
<organism evidence="3 4">
    <name type="scientific">Holtiella tumoricola</name>
    <dbReference type="NCBI Taxonomy" id="3018743"/>
    <lineage>
        <taxon>Bacteria</taxon>
        <taxon>Bacillati</taxon>
        <taxon>Bacillota</taxon>
        <taxon>Clostridia</taxon>
        <taxon>Lachnospirales</taxon>
        <taxon>Cellulosilyticaceae</taxon>
        <taxon>Holtiella</taxon>
    </lineage>
</organism>